<evidence type="ECO:0000313" key="1">
    <source>
        <dbReference type="EMBL" id="KKR30531.1"/>
    </source>
</evidence>
<dbReference type="PANTHER" id="PTHR47245:SF2">
    <property type="entry name" value="PEPTIDYL-PROLYL CIS-TRANS ISOMERASE HP_0175-RELATED"/>
    <property type="match status" value="1"/>
</dbReference>
<evidence type="ECO:0008006" key="3">
    <source>
        <dbReference type="Google" id="ProtNLM"/>
    </source>
</evidence>
<dbReference type="Pfam" id="PF13624">
    <property type="entry name" value="SurA_N_3"/>
    <property type="match status" value="1"/>
</dbReference>
<dbReference type="InterPro" id="IPR027304">
    <property type="entry name" value="Trigger_fact/SurA_dom_sf"/>
</dbReference>
<dbReference type="SUPFAM" id="SSF109998">
    <property type="entry name" value="Triger factor/SurA peptide-binding domain-like"/>
    <property type="match status" value="1"/>
</dbReference>
<comment type="caution">
    <text evidence="1">The sequence shown here is derived from an EMBL/GenBank/DDBJ whole genome shotgun (WGS) entry which is preliminary data.</text>
</comment>
<dbReference type="EMBL" id="LBXL01000005">
    <property type="protein sequence ID" value="KKR30531.1"/>
    <property type="molecule type" value="Genomic_DNA"/>
</dbReference>
<dbReference type="PANTHER" id="PTHR47245">
    <property type="entry name" value="PEPTIDYLPROLYL ISOMERASE"/>
    <property type="match status" value="1"/>
</dbReference>
<dbReference type="InterPro" id="IPR050245">
    <property type="entry name" value="PrsA_foldase"/>
</dbReference>
<gene>
    <name evidence="1" type="ORF">UT61_C0005G0012</name>
</gene>
<dbReference type="AlphaFoldDB" id="A0A0G0PZK6"/>
<proteinExistence type="predicted"/>
<accession>A0A0G0PZK6</accession>
<evidence type="ECO:0000313" key="2">
    <source>
        <dbReference type="Proteomes" id="UP000034793"/>
    </source>
</evidence>
<reference evidence="1 2" key="1">
    <citation type="journal article" date="2015" name="Nature">
        <title>rRNA introns, odd ribosomes, and small enigmatic genomes across a large radiation of phyla.</title>
        <authorList>
            <person name="Brown C.T."/>
            <person name="Hug L.A."/>
            <person name="Thomas B.C."/>
            <person name="Sharon I."/>
            <person name="Castelle C.J."/>
            <person name="Singh A."/>
            <person name="Wilkins M.J."/>
            <person name="Williams K.H."/>
            <person name="Banfield J.F."/>
        </authorList>
    </citation>
    <scope>NUCLEOTIDE SEQUENCE [LARGE SCALE GENOMIC DNA]</scope>
</reference>
<sequence length="240" mass="27252">MIYVSIVPMAAKKSAVKKGVTKSKPKKIVEKAPTEVKSSKFRKFTKNKKTTKLLIKAIALLLLLLLLYLGRSLFVAAIVGNRPITRISLIQELEKQSGQQALDNLITKELIYQEASKQNINIGSEEVTAEIDKIKSSLESQGTTLDAALSMQGQTRESLEENIRVQKTLEKVLQSDIEVSDEELSKYFEENKSLYGEGAKYEDLKENIKEQLKQEKLSTVFQTWIEKLRSDTKIIYFVNY</sequence>
<organism evidence="1 2">
    <name type="scientific">Candidatus Woesebacteria bacterium GW2011_GWA1_39_8</name>
    <dbReference type="NCBI Taxonomy" id="1618552"/>
    <lineage>
        <taxon>Bacteria</taxon>
        <taxon>Candidatus Woeseibacteriota</taxon>
    </lineage>
</organism>
<dbReference type="Proteomes" id="UP000034793">
    <property type="component" value="Unassembled WGS sequence"/>
</dbReference>
<dbReference type="Gene3D" id="1.10.4030.10">
    <property type="entry name" value="Porin chaperone SurA, peptide-binding domain"/>
    <property type="match status" value="1"/>
</dbReference>
<name>A0A0G0PZK6_9BACT</name>
<protein>
    <recommendedName>
        <fullName evidence="3">Foldase protein PrsA</fullName>
    </recommendedName>
</protein>